<protein>
    <submittedName>
        <fullName evidence="1">Fructose-6-phosphate2-kinase/fructose-2,6-bisphos phatase-like protein, putative</fullName>
    </submittedName>
</protein>
<dbReference type="OrthoDB" id="267323at2759"/>
<dbReference type="SMART" id="SM00855">
    <property type="entry name" value="PGAM"/>
    <property type="match status" value="1"/>
</dbReference>
<dbReference type="Pfam" id="PF00300">
    <property type="entry name" value="His_Phos_1"/>
    <property type="match status" value="1"/>
</dbReference>
<dbReference type="GO" id="GO:0003873">
    <property type="term" value="F:6-phosphofructo-2-kinase activity"/>
    <property type="evidence" value="ECO:0007669"/>
    <property type="project" value="TreeGrafter"/>
</dbReference>
<keyword evidence="1" id="KW-0418">Kinase</keyword>
<evidence type="ECO:0000313" key="2">
    <source>
        <dbReference type="Proteomes" id="UP000051952"/>
    </source>
</evidence>
<dbReference type="InterPro" id="IPR029033">
    <property type="entry name" value="His_PPase_superfam"/>
</dbReference>
<dbReference type="GO" id="GO:0005829">
    <property type="term" value="C:cytosol"/>
    <property type="evidence" value="ECO:0007669"/>
    <property type="project" value="TreeGrafter"/>
</dbReference>
<reference evidence="2" key="1">
    <citation type="submission" date="2015-09" db="EMBL/GenBank/DDBJ databases">
        <authorList>
            <consortium name="Pathogen Informatics"/>
        </authorList>
    </citation>
    <scope>NUCLEOTIDE SEQUENCE [LARGE SCALE GENOMIC DNA]</scope>
    <source>
        <strain evidence="2">Lake Konstanz</strain>
    </source>
</reference>
<keyword evidence="2" id="KW-1185">Reference proteome</keyword>
<dbReference type="PRINTS" id="PR00991">
    <property type="entry name" value="6PFRUCTKNASE"/>
</dbReference>
<gene>
    <name evidence="1" type="ORF">BSAL_31055</name>
</gene>
<dbReference type="GO" id="GO:0004331">
    <property type="term" value="F:fructose-2,6-bisphosphate 2-phosphatase activity"/>
    <property type="evidence" value="ECO:0007669"/>
    <property type="project" value="TreeGrafter"/>
</dbReference>
<accession>A0A0S4JII5</accession>
<dbReference type="SUPFAM" id="SSF53254">
    <property type="entry name" value="Phosphoglycerate mutase-like"/>
    <property type="match status" value="1"/>
</dbReference>
<dbReference type="GO" id="GO:0006003">
    <property type="term" value="P:fructose 2,6-bisphosphate metabolic process"/>
    <property type="evidence" value="ECO:0007669"/>
    <property type="project" value="InterPro"/>
</dbReference>
<dbReference type="OMA" id="DEAWEMN"/>
<dbReference type="CDD" id="cd07067">
    <property type="entry name" value="HP_PGM_like"/>
    <property type="match status" value="1"/>
</dbReference>
<dbReference type="EMBL" id="CYKH01001902">
    <property type="protein sequence ID" value="CUG91271.1"/>
    <property type="molecule type" value="Genomic_DNA"/>
</dbReference>
<keyword evidence="1" id="KW-0808">Transferase</keyword>
<dbReference type="InterPro" id="IPR003094">
    <property type="entry name" value="6Pfruct_kin"/>
</dbReference>
<dbReference type="VEuPathDB" id="TriTrypDB:BSAL_31055"/>
<dbReference type="InterPro" id="IPR013078">
    <property type="entry name" value="His_Pase_superF_clade-1"/>
</dbReference>
<dbReference type="PANTHER" id="PTHR10606">
    <property type="entry name" value="6-PHOSPHOFRUCTO-2-KINASE/FRUCTOSE-2,6-BISPHOSPHATASE"/>
    <property type="match status" value="1"/>
</dbReference>
<dbReference type="PANTHER" id="PTHR10606:SF36">
    <property type="entry name" value="PUTATIVE-RELATED"/>
    <property type="match status" value="1"/>
</dbReference>
<dbReference type="Gene3D" id="3.40.50.1240">
    <property type="entry name" value="Phosphoglycerate mutase-like"/>
    <property type="match status" value="1"/>
</dbReference>
<dbReference type="Proteomes" id="UP000051952">
    <property type="component" value="Unassembled WGS sequence"/>
</dbReference>
<organism evidence="1 2">
    <name type="scientific">Bodo saltans</name>
    <name type="common">Flagellated protozoan</name>
    <dbReference type="NCBI Taxonomy" id="75058"/>
    <lineage>
        <taxon>Eukaryota</taxon>
        <taxon>Discoba</taxon>
        <taxon>Euglenozoa</taxon>
        <taxon>Kinetoplastea</taxon>
        <taxon>Metakinetoplastina</taxon>
        <taxon>Eubodonida</taxon>
        <taxon>Bodonidae</taxon>
        <taxon>Bodo</taxon>
    </lineage>
</organism>
<proteinExistence type="predicted"/>
<name>A0A0S4JII5_BODSA</name>
<dbReference type="AlphaFoldDB" id="A0A0S4JII5"/>
<sequence length="652" mass="70870">MSSQLEEEQAPHLRALRPHMAYQFTSTEAPTVSIDFSAPFEFAAPPPGVVPAIHHSTTASPSTLNAQKDNPPVLTPLSSTALLGISIERGTPLTYAPVVSGVSPKLRRTSNEPIATPPPPLPLSCSSVKSGSCSDILPLTTTQKPTSILPEPSPHIIPDSPHSLFSAVNPPGPQSGTGPTSFPNRSMTSEATGSLIPVSEFGLESQKAVVLFVSPTTEACRMVARIFASRLTHYLAWGGDCARMFTVAGPQVTLDAKAFLPSTDFAWEESLFSVCLAAAEFLGTQQVLGLTATPTAVIFGDFATEASLATAERIMLSSWEALPGVGTSSHTIGYRYFRFGESWWEEDDTLLHGKASLLTRSFVDVSLSNAAIRVTKSKMGVVCSTVVSYLTQVLPMLAYVHHNEPRTEHDISLDSTAGQGRTVSSLPPLFFTRHGQSEYNIEDRLGGNPVLTPAGEDDARVIGKFFEREVSTNAQLFGARDEAWEMNEGFEVWCSQLIRTQQTAQPTADVLTKGMTRRWRSLNEIHAGVCEDMTNQEVMGQFPSLHNFRKLNKVAFRYPSGESYLDLMIRLKPVLLELEATRKCVVVVAHQAVLRTLLSYFGGPPVEEAVTAECPHRTVWCCTFDHSGCPRLATIALPSGHEDRGSGQWKGW</sequence>
<dbReference type="GO" id="GO:0005524">
    <property type="term" value="F:ATP binding"/>
    <property type="evidence" value="ECO:0007669"/>
    <property type="project" value="InterPro"/>
</dbReference>
<evidence type="ECO:0000313" key="1">
    <source>
        <dbReference type="EMBL" id="CUG91271.1"/>
    </source>
</evidence>